<gene>
    <name evidence="2" type="ORF">OMED0929_LOCUS6846</name>
    <name evidence="3" type="ORF">OMED0929_LOCUS6847</name>
</gene>
<name>A0A6U0F0P1_9CHLO</name>
<feature type="region of interest" description="Disordered" evidence="1">
    <location>
        <begin position="22"/>
        <end position="64"/>
    </location>
</feature>
<dbReference type="InterPro" id="IPR035965">
    <property type="entry name" value="PAS-like_dom_sf"/>
</dbReference>
<dbReference type="EMBL" id="HBEW01008107">
    <property type="protein sequence ID" value="CAD8588218.1"/>
    <property type="molecule type" value="Transcribed_RNA"/>
</dbReference>
<dbReference type="SUPFAM" id="SSF55785">
    <property type="entry name" value="PYP-like sensor domain (PAS domain)"/>
    <property type="match status" value="1"/>
</dbReference>
<evidence type="ECO:0000313" key="2">
    <source>
        <dbReference type="EMBL" id="CAD8588216.1"/>
    </source>
</evidence>
<feature type="compositionally biased region" description="Low complexity" evidence="1">
    <location>
        <begin position="31"/>
        <end position="46"/>
    </location>
</feature>
<dbReference type="AlphaFoldDB" id="A0A6U0F0P1"/>
<evidence type="ECO:0000313" key="3">
    <source>
        <dbReference type="EMBL" id="CAD8588218.1"/>
    </source>
</evidence>
<dbReference type="EMBL" id="HBEW01008106">
    <property type="protein sequence ID" value="CAD8588216.1"/>
    <property type="molecule type" value="Transcribed_RNA"/>
</dbReference>
<protein>
    <recommendedName>
        <fullName evidence="4">PAS domain-containing protein</fullName>
    </recommendedName>
</protein>
<organism evidence="3">
    <name type="scientific">Ostreococcus mediterraneus</name>
    <dbReference type="NCBI Taxonomy" id="1486918"/>
    <lineage>
        <taxon>Eukaryota</taxon>
        <taxon>Viridiplantae</taxon>
        <taxon>Chlorophyta</taxon>
        <taxon>Mamiellophyceae</taxon>
        <taxon>Mamiellales</taxon>
        <taxon>Bathycoccaceae</taxon>
        <taxon>Ostreococcus</taxon>
    </lineage>
</organism>
<dbReference type="Gene3D" id="3.30.450.20">
    <property type="entry name" value="PAS domain"/>
    <property type="match status" value="1"/>
</dbReference>
<evidence type="ECO:0008006" key="4">
    <source>
        <dbReference type="Google" id="ProtNLM"/>
    </source>
</evidence>
<evidence type="ECO:0000256" key="1">
    <source>
        <dbReference type="SAM" id="MobiDB-lite"/>
    </source>
</evidence>
<accession>A0A6U0F0P1</accession>
<sequence length="207" mass="23021">MMLTSMNTNTVPMMTRTRTAAFRGRARVSRVARSSEADDAASSGGECPPSAVPGTTPHSDVTAMPHPYAARTDAERIDMLGKAALNCGAIMFVKSHSGRYRCVNDTYLEMFGFSCLDEVLGKTDEELIETILAKPEHPIFHHSYRGEAITDLPEIWRENDESVLTMKRPRWFRERSPFVKDGRLHEFVIMKAPFEDGLVGVGVLDGV</sequence>
<reference evidence="3" key="1">
    <citation type="submission" date="2021-01" db="EMBL/GenBank/DDBJ databases">
        <authorList>
            <person name="Corre E."/>
            <person name="Pelletier E."/>
            <person name="Niang G."/>
            <person name="Scheremetjew M."/>
            <person name="Finn R."/>
            <person name="Kale V."/>
            <person name="Holt S."/>
            <person name="Cochrane G."/>
            <person name="Meng A."/>
            <person name="Brown T."/>
            <person name="Cohen L."/>
        </authorList>
    </citation>
    <scope>NUCLEOTIDE SEQUENCE</scope>
    <source>
        <strain evidence="3">Clade-D-RCC2572</strain>
    </source>
</reference>
<proteinExistence type="predicted"/>